<dbReference type="PANTHER" id="PTHR12112">
    <property type="entry name" value="BNIP - RELATED"/>
    <property type="match status" value="1"/>
</dbReference>
<keyword evidence="8" id="KW-0129">CBS domain</keyword>
<dbReference type="InterPro" id="IPR046342">
    <property type="entry name" value="CBS_dom_sf"/>
</dbReference>
<evidence type="ECO:0000259" key="9">
    <source>
        <dbReference type="PROSITE" id="PS51371"/>
    </source>
</evidence>
<dbReference type="RefSeq" id="WP_270043770.1">
    <property type="nucleotide sequence ID" value="NZ_JAPDOD010000034.1"/>
</dbReference>
<dbReference type="InterPro" id="IPR038222">
    <property type="entry name" value="DHHA2_dom_sf"/>
</dbReference>
<organism evidence="10 11">
    <name type="scientific">Solirubrobacter ginsenosidimutans</name>
    <dbReference type="NCBI Taxonomy" id="490573"/>
    <lineage>
        <taxon>Bacteria</taxon>
        <taxon>Bacillati</taxon>
        <taxon>Actinomycetota</taxon>
        <taxon>Thermoleophilia</taxon>
        <taxon>Solirubrobacterales</taxon>
        <taxon>Solirubrobacteraceae</taxon>
        <taxon>Solirubrobacter</taxon>
    </lineage>
</organism>
<dbReference type="GO" id="GO:0004427">
    <property type="term" value="F:inorganic diphosphate phosphatase activity"/>
    <property type="evidence" value="ECO:0007669"/>
    <property type="project" value="UniProtKB-EC"/>
</dbReference>
<evidence type="ECO:0000313" key="10">
    <source>
        <dbReference type="EMBL" id="MDA0164515.1"/>
    </source>
</evidence>
<comment type="catalytic activity">
    <reaction evidence="7">
        <text>diphosphate + H2O = 2 phosphate + H(+)</text>
        <dbReference type="Rhea" id="RHEA:24576"/>
        <dbReference type="ChEBI" id="CHEBI:15377"/>
        <dbReference type="ChEBI" id="CHEBI:15378"/>
        <dbReference type="ChEBI" id="CHEBI:33019"/>
        <dbReference type="ChEBI" id="CHEBI:43474"/>
        <dbReference type="EC" id="3.6.1.1"/>
    </reaction>
</comment>
<sequence>MHPRGPELTPSTDPPPDGRHLLLAARPRSAGPPGGNTFPAITPLPRIYVTGHRNPDTDSIASAVGYAELMGRLDPHNEYRPVRLGEINTQTRWVLERSGAREPRFLPHVMLRVRDVMREDFPKAADGEPVREVGLLMSHHDLDLLPIVDDNEELAGVMTERALARRYIRESREPSELDAPTTVGAIARVLEGELVSGDADAEVSGQIWCMAMDIGALPSEIGPGDVAVVGNRDDAQRAAISLGVGLLVASNGTTPSESTLALAAEEGVPVVTSPLDSYVTARMVTLCAPCRSLMDPEPLTVRPDDLLSDVADEVKEVHYRAAVAVDSSRKPIGLITRTDLLNPRPRRVLLVDHAEQAQSVIGVEQAEIVEILDHHHIGSIETTVPVRATFDPVGSTATLVIERFRQNGLEPSRSTAILLLCAIMSDTVILNSPTTTERDRTVVEYLQRVLALDPIELGREMFTATSNLAGVSADAIVARDAKEYEVSSGQTIAIAQVETVGQGLDDRREELQEAMRQAREKRGHALYALMVTDILAKDTDLYVSGDAGPLEAAFGTEAHDGVIPLPGVMSRKKQVAPKVLAAL</sequence>
<evidence type="ECO:0000256" key="1">
    <source>
        <dbReference type="ARBA" id="ARBA00001936"/>
    </source>
</evidence>
<evidence type="ECO:0000256" key="3">
    <source>
        <dbReference type="ARBA" id="ARBA00022723"/>
    </source>
</evidence>
<dbReference type="Gene3D" id="3.10.310.20">
    <property type="entry name" value="DHHA2 domain"/>
    <property type="match status" value="1"/>
</dbReference>
<accession>A0A9X3MXE9</accession>
<dbReference type="NCBIfam" id="NF011447">
    <property type="entry name" value="PRK14869.2-3"/>
    <property type="match status" value="1"/>
</dbReference>
<dbReference type="Gene3D" id="3.90.1640.10">
    <property type="entry name" value="inorganic pyrophosphatase (n-terminal core)"/>
    <property type="match status" value="2"/>
</dbReference>
<dbReference type="EC" id="3.6.1.1" evidence="2"/>
<dbReference type="InterPro" id="IPR001667">
    <property type="entry name" value="DDH_dom"/>
</dbReference>
<dbReference type="GO" id="GO:0046872">
    <property type="term" value="F:metal ion binding"/>
    <property type="evidence" value="ECO:0007669"/>
    <property type="project" value="UniProtKB-KW"/>
</dbReference>
<gene>
    <name evidence="10" type="ORF">OM076_29865</name>
</gene>
<dbReference type="InterPro" id="IPR038763">
    <property type="entry name" value="DHH_sf"/>
</dbReference>
<dbReference type="GO" id="GO:0005737">
    <property type="term" value="C:cytoplasm"/>
    <property type="evidence" value="ECO:0007669"/>
    <property type="project" value="InterPro"/>
</dbReference>
<dbReference type="NCBIfam" id="NF011443">
    <property type="entry name" value="PRK14869.1-5"/>
    <property type="match status" value="1"/>
</dbReference>
<dbReference type="AlphaFoldDB" id="A0A9X3MXE9"/>
<proteinExistence type="predicted"/>
<dbReference type="NCBIfam" id="NF011442">
    <property type="entry name" value="PRK14869.1-4"/>
    <property type="match status" value="1"/>
</dbReference>
<evidence type="ECO:0000256" key="2">
    <source>
        <dbReference type="ARBA" id="ARBA00012146"/>
    </source>
</evidence>
<dbReference type="EMBL" id="JAPDOD010000034">
    <property type="protein sequence ID" value="MDA0164515.1"/>
    <property type="molecule type" value="Genomic_DNA"/>
</dbReference>
<reference evidence="10" key="1">
    <citation type="submission" date="2022-10" db="EMBL/GenBank/DDBJ databases">
        <title>The WGS of Solirubrobacter ginsenosidimutans DSM 21036.</title>
        <authorList>
            <person name="Jiang Z."/>
        </authorList>
    </citation>
    <scope>NUCLEOTIDE SEQUENCE</scope>
    <source>
        <strain evidence="10">DSM 21036</strain>
    </source>
</reference>
<comment type="cofactor">
    <cofactor evidence="1">
        <name>Mn(2+)</name>
        <dbReference type="ChEBI" id="CHEBI:29035"/>
    </cofactor>
</comment>
<dbReference type="Proteomes" id="UP001149140">
    <property type="component" value="Unassembled WGS sequence"/>
</dbReference>
<dbReference type="SUPFAM" id="SSF75138">
    <property type="entry name" value="HprK N-terminal domain-like"/>
    <property type="match status" value="1"/>
</dbReference>
<dbReference type="PANTHER" id="PTHR12112:SF22">
    <property type="entry name" value="MANGANESE-DEPENDENT INORGANIC PYROPHOSPHATASE-RELATED"/>
    <property type="match status" value="1"/>
</dbReference>
<name>A0A9X3MXE9_9ACTN</name>
<dbReference type="Pfam" id="PF00571">
    <property type="entry name" value="CBS"/>
    <property type="match status" value="2"/>
</dbReference>
<keyword evidence="4 10" id="KW-0378">Hydrolase</keyword>
<dbReference type="InterPro" id="IPR028979">
    <property type="entry name" value="Ser_kin/Pase_Hpr-like_N_sf"/>
</dbReference>
<protein>
    <recommendedName>
        <fullName evidence="2">inorganic diphosphatase</fullName>
        <ecNumber evidence="2">3.6.1.1</ecNumber>
    </recommendedName>
    <alternativeName>
        <fullName evidence="6">Pyrophosphate phospho-hydrolase</fullName>
    </alternativeName>
</protein>
<dbReference type="Pfam" id="PF07085">
    <property type="entry name" value="DRTGG"/>
    <property type="match status" value="1"/>
</dbReference>
<dbReference type="Gene3D" id="3.40.1390.20">
    <property type="entry name" value="HprK N-terminal domain-like"/>
    <property type="match status" value="1"/>
</dbReference>
<dbReference type="SMART" id="SM01131">
    <property type="entry name" value="DHHA2"/>
    <property type="match status" value="1"/>
</dbReference>
<feature type="domain" description="CBS" evidence="9">
    <location>
        <begin position="294"/>
        <end position="350"/>
    </location>
</feature>
<comment type="caution">
    <text evidence="10">The sequence shown here is derived from an EMBL/GenBank/DDBJ whole genome shotgun (WGS) entry which is preliminary data.</text>
</comment>
<keyword evidence="5" id="KW-0464">Manganese</keyword>
<evidence type="ECO:0000256" key="4">
    <source>
        <dbReference type="ARBA" id="ARBA00022801"/>
    </source>
</evidence>
<dbReference type="CDD" id="cd02205">
    <property type="entry name" value="CBS_pair_SF"/>
    <property type="match status" value="1"/>
</dbReference>
<evidence type="ECO:0000256" key="6">
    <source>
        <dbReference type="ARBA" id="ARBA00032535"/>
    </source>
</evidence>
<evidence type="ECO:0000313" key="11">
    <source>
        <dbReference type="Proteomes" id="UP001149140"/>
    </source>
</evidence>
<dbReference type="SUPFAM" id="SSF54631">
    <property type="entry name" value="CBS-domain pair"/>
    <property type="match status" value="1"/>
</dbReference>
<feature type="domain" description="CBS" evidence="9">
    <location>
        <begin position="117"/>
        <end position="175"/>
    </location>
</feature>
<keyword evidence="11" id="KW-1185">Reference proteome</keyword>
<keyword evidence="3" id="KW-0479">Metal-binding</keyword>
<dbReference type="PROSITE" id="PS51371">
    <property type="entry name" value="CBS"/>
    <property type="match status" value="2"/>
</dbReference>
<evidence type="ECO:0000256" key="8">
    <source>
        <dbReference type="PROSITE-ProRule" id="PRU00703"/>
    </source>
</evidence>
<evidence type="ECO:0000256" key="5">
    <source>
        <dbReference type="ARBA" id="ARBA00023211"/>
    </source>
</evidence>
<dbReference type="InterPro" id="IPR004097">
    <property type="entry name" value="DHHA2"/>
</dbReference>
<dbReference type="Pfam" id="PF02833">
    <property type="entry name" value="DHHA2"/>
    <property type="match status" value="1"/>
</dbReference>
<dbReference type="Pfam" id="PF01368">
    <property type="entry name" value="DHH"/>
    <property type="match status" value="1"/>
</dbReference>
<dbReference type="InterPro" id="IPR000644">
    <property type="entry name" value="CBS_dom"/>
</dbReference>
<evidence type="ECO:0000256" key="7">
    <source>
        <dbReference type="ARBA" id="ARBA00047820"/>
    </source>
</evidence>
<dbReference type="InterPro" id="IPR010766">
    <property type="entry name" value="DRTGG"/>
</dbReference>
<dbReference type="SUPFAM" id="SSF64182">
    <property type="entry name" value="DHH phosphoesterases"/>
    <property type="match status" value="1"/>
</dbReference>
<dbReference type="SMART" id="SM00116">
    <property type="entry name" value="CBS"/>
    <property type="match status" value="2"/>
</dbReference>